<evidence type="ECO:0000313" key="2">
    <source>
        <dbReference type="EMBL" id="MFD2233151.1"/>
    </source>
</evidence>
<keyword evidence="1" id="KW-0812">Transmembrane</keyword>
<dbReference type="RefSeq" id="WP_377314931.1">
    <property type="nucleotide sequence ID" value="NZ_JBHUIY010000006.1"/>
</dbReference>
<feature type="transmembrane region" description="Helical" evidence="1">
    <location>
        <begin position="6"/>
        <end position="26"/>
    </location>
</feature>
<keyword evidence="1" id="KW-1133">Transmembrane helix</keyword>
<accession>A0ABW5CAC0</accession>
<comment type="caution">
    <text evidence="2">The sequence shown here is derived from an EMBL/GenBank/DDBJ whole genome shotgun (WGS) entry which is preliminary data.</text>
</comment>
<reference evidence="3" key="1">
    <citation type="journal article" date="2019" name="Int. J. Syst. Evol. Microbiol.">
        <title>The Global Catalogue of Microorganisms (GCM) 10K type strain sequencing project: providing services to taxonomists for standard genome sequencing and annotation.</title>
        <authorList>
            <consortium name="The Broad Institute Genomics Platform"/>
            <consortium name="The Broad Institute Genome Sequencing Center for Infectious Disease"/>
            <person name="Wu L."/>
            <person name="Ma J."/>
        </authorList>
    </citation>
    <scope>NUCLEOTIDE SEQUENCE [LARGE SCALE GENOMIC DNA]</scope>
    <source>
        <strain evidence="3">KCTC 15012</strain>
    </source>
</reference>
<dbReference type="EMBL" id="JBHUIY010000006">
    <property type="protein sequence ID" value="MFD2233151.1"/>
    <property type="molecule type" value="Genomic_DNA"/>
</dbReference>
<proteinExistence type="predicted"/>
<gene>
    <name evidence="2" type="ORF">ACFSNB_04975</name>
</gene>
<protein>
    <submittedName>
        <fullName evidence="2">Uncharacterized protein</fullName>
    </submittedName>
</protein>
<organism evidence="2 3">
    <name type="scientific">Phaeospirillum tilakii</name>
    <dbReference type="NCBI Taxonomy" id="741673"/>
    <lineage>
        <taxon>Bacteria</taxon>
        <taxon>Pseudomonadati</taxon>
        <taxon>Pseudomonadota</taxon>
        <taxon>Alphaproteobacteria</taxon>
        <taxon>Rhodospirillales</taxon>
        <taxon>Rhodospirillaceae</taxon>
        <taxon>Phaeospirillum</taxon>
    </lineage>
</organism>
<keyword evidence="1" id="KW-0472">Membrane</keyword>
<sequence length="109" mass="10709">MKALKALVIVLGLLIVAGVVLLIYGVSSKLGPRPAPSAAAGTAGGATASFGTVAVPLPGGAQVVQVLSAGERLVVRIATPDSTELVVLDPARGEIAGRFSLAAPTLAAR</sequence>
<evidence type="ECO:0000256" key="1">
    <source>
        <dbReference type="SAM" id="Phobius"/>
    </source>
</evidence>
<evidence type="ECO:0000313" key="3">
    <source>
        <dbReference type="Proteomes" id="UP001597296"/>
    </source>
</evidence>
<name>A0ABW5CAC0_9PROT</name>
<keyword evidence="3" id="KW-1185">Reference proteome</keyword>
<dbReference type="Proteomes" id="UP001597296">
    <property type="component" value="Unassembled WGS sequence"/>
</dbReference>